<dbReference type="PROSITE" id="PS50082">
    <property type="entry name" value="WD_REPEATS_2"/>
    <property type="match status" value="2"/>
</dbReference>
<evidence type="ECO:0000259" key="6">
    <source>
        <dbReference type="Pfam" id="PF23777"/>
    </source>
</evidence>
<accession>A0A3N0XUR3</accession>
<feature type="compositionally biased region" description="Basic and acidic residues" evidence="2">
    <location>
        <begin position="1381"/>
        <end position="1398"/>
    </location>
</feature>
<dbReference type="OrthoDB" id="7326421at2759"/>
<dbReference type="Gene3D" id="2.130.10.10">
    <property type="entry name" value="YVTN repeat-like/Quinoprotein amine dehydrogenase"/>
    <property type="match status" value="2"/>
</dbReference>
<reference evidence="7 8" key="1">
    <citation type="submission" date="2018-10" db="EMBL/GenBank/DDBJ databases">
        <title>Genome assembly for a Yunnan-Guizhou Plateau 3E fish, Anabarilius grahami (Regan), and its evolutionary and genetic applications.</title>
        <authorList>
            <person name="Jiang W."/>
        </authorList>
    </citation>
    <scope>NUCLEOTIDE SEQUENCE [LARGE SCALE GENOMIC DNA]</scope>
    <source>
        <strain evidence="7">AG-KIZ</strain>
        <tissue evidence="7">Muscle</tissue>
    </source>
</reference>
<dbReference type="InterPro" id="IPR052640">
    <property type="entry name" value="Gemin-5"/>
</dbReference>
<evidence type="ECO:0000259" key="3">
    <source>
        <dbReference type="Pfam" id="PF23770"/>
    </source>
</evidence>
<dbReference type="Pfam" id="PF23777">
    <property type="entry name" value="GEMI5_RBS"/>
    <property type="match status" value="1"/>
</dbReference>
<feature type="compositionally biased region" description="Low complexity" evidence="2">
    <location>
        <begin position="1455"/>
        <end position="1474"/>
    </location>
</feature>
<feature type="domain" description="Gem-associated protein 5 RBS" evidence="6">
    <location>
        <begin position="1224"/>
        <end position="1538"/>
    </location>
</feature>
<evidence type="ECO:0000259" key="4">
    <source>
        <dbReference type="Pfam" id="PF23774"/>
    </source>
</evidence>
<name>A0A3N0XUR3_ANAGA</name>
<feature type="region of interest" description="Disordered" evidence="2">
    <location>
        <begin position="1441"/>
        <end position="1474"/>
    </location>
</feature>
<feature type="domain" description="Gem-associated protein 5 first beta-propeller" evidence="3">
    <location>
        <begin position="66"/>
        <end position="194"/>
    </location>
</feature>
<dbReference type="Proteomes" id="UP000281406">
    <property type="component" value="Unassembled WGS sequence"/>
</dbReference>
<protein>
    <submittedName>
        <fullName evidence="7">Gem-associated protein 5</fullName>
    </submittedName>
</protein>
<dbReference type="EMBL" id="RJVU01059915">
    <property type="protein sequence ID" value="ROJ62568.1"/>
    <property type="molecule type" value="Genomic_DNA"/>
</dbReference>
<organism evidence="7 8">
    <name type="scientific">Anabarilius grahami</name>
    <name type="common">Kanglang fish</name>
    <name type="synonym">Barilius grahami</name>
    <dbReference type="NCBI Taxonomy" id="495550"/>
    <lineage>
        <taxon>Eukaryota</taxon>
        <taxon>Metazoa</taxon>
        <taxon>Chordata</taxon>
        <taxon>Craniata</taxon>
        <taxon>Vertebrata</taxon>
        <taxon>Euteleostomi</taxon>
        <taxon>Actinopterygii</taxon>
        <taxon>Neopterygii</taxon>
        <taxon>Teleostei</taxon>
        <taxon>Ostariophysi</taxon>
        <taxon>Cypriniformes</taxon>
        <taxon>Xenocyprididae</taxon>
        <taxon>Xenocypridinae</taxon>
        <taxon>Xenocypridinae incertae sedis</taxon>
        <taxon>Anabarilius</taxon>
    </lineage>
</organism>
<dbReference type="SUPFAM" id="SSF50978">
    <property type="entry name" value="WD40 repeat-like"/>
    <property type="match status" value="2"/>
</dbReference>
<dbReference type="InterPro" id="IPR015943">
    <property type="entry name" value="WD40/YVTN_repeat-like_dom_sf"/>
</dbReference>
<dbReference type="GO" id="GO:0032797">
    <property type="term" value="C:SMN complex"/>
    <property type="evidence" value="ECO:0007669"/>
    <property type="project" value="TreeGrafter"/>
</dbReference>
<feature type="repeat" description="WD" evidence="1">
    <location>
        <begin position="225"/>
        <end position="248"/>
    </location>
</feature>
<dbReference type="InterPro" id="IPR001680">
    <property type="entry name" value="WD40_rpt"/>
</dbReference>
<evidence type="ECO:0000256" key="1">
    <source>
        <dbReference type="PROSITE-ProRule" id="PRU00221"/>
    </source>
</evidence>
<dbReference type="InterPro" id="IPR056420">
    <property type="entry name" value="GEMI5_RBS"/>
</dbReference>
<dbReference type="Pfam" id="PF23775">
    <property type="entry name" value="Beta-prop_RIG_2nd"/>
    <property type="match status" value="1"/>
</dbReference>
<keyword evidence="1" id="KW-0853">WD repeat</keyword>
<dbReference type="PROSITE" id="PS50294">
    <property type="entry name" value="WD_REPEATS_REGION"/>
    <property type="match status" value="1"/>
</dbReference>
<feature type="compositionally biased region" description="Basic residues" evidence="2">
    <location>
        <begin position="812"/>
        <end position="824"/>
    </location>
</feature>
<dbReference type="InterPro" id="IPR056421">
    <property type="entry name" value="TPR_GEMI5"/>
</dbReference>
<proteinExistence type="predicted"/>
<feature type="repeat" description="WD" evidence="1">
    <location>
        <begin position="50"/>
        <end position="85"/>
    </location>
</feature>
<dbReference type="InterPro" id="IPR056424">
    <property type="entry name" value="Beta-prop_GEMI5_2nd"/>
</dbReference>
<dbReference type="GO" id="GO:0005634">
    <property type="term" value="C:nucleus"/>
    <property type="evidence" value="ECO:0007669"/>
    <property type="project" value="TreeGrafter"/>
</dbReference>
<feature type="domain" description="Gem-associated protein 5 second beta-propeller" evidence="5">
    <location>
        <begin position="481"/>
        <end position="744"/>
    </location>
</feature>
<dbReference type="Pfam" id="PF23774">
    <property type="entry name" value="TPR_GEMI5"/>
    <property type="match status" value="1"/>
</dbReference>
<gene>
    <name evidence="7" type="ORF">DPX16_21554</name>
</gene>
<evidence type="ECO:0000259" key="5">
    <source>
        <dbReference type="Pfam" id="PF23775"/>
    </source>
</evidence>
<evidence type="ECO:0000256" key="2">
    <source>
        <dbReference type="SAM" id="MobiDB-lite"/>
    </source>
</evidence>
<feature type="region of interest" description="Disordered" evidence="2">
    <location>
        <begin position="1381"/>
        <end position="1400"/>
    </location>
</feature>
<evidence type="ECO:0000313" key="8">
    <source>
        <dbReference type="Proteomes" id="UP000281406"/>
    </source>
</evidence>
<dbReference type="InterPro" id="IPR056432">
    <property type="entry name" value="Beta-prop_GEMI5_1st"/>
</dbReference>
<evidence type="ECO:0000313" key="7">
    <source>
        <dbReference type="EMBL" id="ROJ62568.1"/>
    </source>
</evidence>
<dbReference type="PANTHER" id="PTHR46362:SF1">
    <property type="entry name" value="GEM-ASSOCIATED PROTEIN 5"/>
    <property type="match status" value="1"/>
</dbReference>
<feature type="region of interest" description="Disordered" evidence="2">
    <location>
        <begin position="794"/>
        <end position="927"/>
    </location>
</feature>
<dbReference type="GO" id="GO:0000387">
    <property type="term" value="P:spliceosomal snRNP assembly"/>
    <property type="evidence" value="ECO:0007669"/>
    <property type="project" value="TreeGrafter"/>
</dbReference>
<feature type="compositionally biased region" description="Basic and acidic residues" evidence="2">
    <location>
        <begin position="892"/>
        <end position="914"/>
    </location>
</feature>
<dbReference type="Pfam" id="PF23770">
    <property type="entry name" value="Beta-prop_RIG_1st"/>
    <property type="match status" value="1"/>
</dbReference>
<dbReference type="Pfam" id="PF00400">
    <property type="entry name" value="WD40"/>
    <property type="match status" value="1"/>
</dbReference>
<dbReference type="Gene3D" id="1.25.40.980">
    <property type="match status" value="1"/>
</dbReference>
<feature type="domain" description="Gem-associated protein 5 TPR" evidence="4">
    <location>
        <begin position="967"/>
        <end position="1170"/>
    </location>
</feature>
<feature type="compositionally biased region" description="Acidic residues" evidence="2">
    <location>
        <begin position="853"/>
        <end position="863"/>
    </location>
</feature>
<sequence length="1552" mass="172857">MHQRHLPASPNWYCSRCSDINGKGVLGFGAKNTIYLLNVTAASPAVTGELSGHTERVSGFAFCSHDGQEHICASTSDDKTVKIWDSEQKILLKEHNVHQSTISAVHWSPVQKLLLVTGDEKGIVVCYWFSSNDTQSFFPEPRTIFCLSCSPHEENYIAVGYKDGMIVVIDISKKGEVIHRLRGHDDEIHALAWCPRPREEPLYGRSEDNADGGNGATEGAELGCYLASGSRDQTVRIWSTARGKGVMTLKLPFLKRRGVGVDPALKERLWLTVHWPKRRPSQIVSSCFGGEMVMWDLMKSGKQKWSLLGSSPEGQNHSRIVFNMSSFCSGDRELLLSTSMDRELLPPAGTERHFILRRRRTDVLLGRRLSSVGLVCQDDFGPRPCRREPTPQSAFVATSSSPSACYCHLLVRKGISSYAGAERTCYLAVGCRASVWCVRITLDRDPADIKCWDLASLECCWTLPTLGGFVYCLSLSPVATGCLALGVGDSMIRVWNTLSLQNQYDIKTFWQGIKSKVTALAWHPLKEGSLAFGTDDGKVGVYEVYSNKPPQISSTYHRRTVYSLTWGPPVPPMSFGGSGDKPSYSLYSCAGEGVIFQHDPWKLSGEASNIDKLIRDTNSIKHKIPPHTDLSWKPDGSILAIGNEDGSIEVLKAPMLKLLCTVQQHHKIINSLCWHHEHSSQNELQYLLASGSSNATVYIHDLRSAIETPSESPVLVTEPFRTLSGHTNKITGLAWSPHQDGRLVWDVLKEQPVCNYRGHSGRLLCVQWSAVHPDLVWTGGDDFTLQEWAVSKQEHITPPKSKKRVEIEKKRGPQKKSKKKKKAPGKGGMKPEESELPLGEEMKGAAGSGAEEGQSDNDEEEEKNADGPSVTGWSRESSVDTRGTETVQNGEKFIHAVKREVKEEKKREKSDLSLKKRKPRSILPLSTSMDHRPKEELQQDCLTLAAVRHSHGQSRACVPGSGDHIQLGLFTDRDALYRMFQEEEESHMEAGHYDSMVYLRLWKGDLIGAINLAVEKGELTDHLLTGYQVWARTVEAYVKQLCHHEQFLKAASHLVSIHKLYEAINLLKSHQFYREAIALARARLQPEDPVLKNLYMSWAAVLEKDGHYTTAAKCYFAADSSFDAAKIVAKKGDVMSLKTAANLAWISGESELAHSLSLRCAKDLMLSQDWVAAQEVLRTQDSLLGHRLMFCVNEILTHSLADTDVVTWTVASSHTWSKSCEENFLSTVHRVWQSEFGVAAADLVKVKTLHQQLRAIENPPATTSVPMKQLLSHISLDVTLCALSQLLGEWPSTLEELLQGLTRGSEVGHFTLMTEMCQLLLPQGLESVALYKQKLDTSDERSVAISQSVEAFVCYQLMYKKWWNYSETSALTNNTISNGHHLTENSHNEDEAECKGEAQSDGTFSEGLWKVLLSEPHANLQATQRAIAEIQRRVTSLIQQHSQCKETRVSPEALSTSQSETSEEPGGSTSGNGESLATLTAQVAEHHKVLTAIPELIRKYPFPDVMECCIVFLHMEKHFTLFPQHICAEATTLLHKYGTTESLCKAWQRLTH</sequence>
<dbReference type="SMART" id="SM00320">
    <property type="entry name" value="WD40"/>
    <property type="match status" value="11"/>
</dbReference>
<comment type="caution">
    <text evidence="7">The sequence shown here is derived from an EMBL/GenBank/DDBJ whole genome shotgun (WGS) entry which is preliminary data.</text>
</comment>
<keyword evidence="8" id="KW-1185">Reference proteome</keyword>
<dbReference type="GO" id="GO:0003730">
    <property type="term" value="F:mRNA 3'-UTR binding"/>
    <property type="evidence" value="ECO:0007669"/>
    <property type="project" value="TreeGrafter"/>
</dbReference>
<dbReference type="InterPro" id="IPR036322">
    <property type="entry name" value="WD40_repeat_dom_sf"/>
</dbReference>
<dbReference type="PANTHER" id="PTHR46362">
    <property type="entry name" value="GEM-ASSOCIATED PROTEIN 5"/>
    <property type="match status" value="1"/>
</dbReference>